<evidence type="ECO:0000256" key="4">
    <source>
        <dbReference type="ARBA" id="ARBA00006564"/>
    </source>
</evidence>
<evidence type="ECO:0000256" key="7">
    <source>
        <dbReference type="ARBA" id="ARBA00023125"/>
    </source>
</evidence>
<dbReference type="SUPFAM" id="SSF47113">
    <property type="entry name" value="Histone-fold"/>
    <property type="match status" value="1"/>
</dbReference>
<keyword evidence="12" id="KW-1185">Reference proteome</keyword>
<keyword evidence="9" id="KW-0544">Nucleosome core</keyword>
<dbReference type="GO" id="GO:0003677">
    <property type="term" value="F:DNA binding"/>
    <property type="evidence" value="ECO:0007669"/>
    <property type="project" value="UniProtKB-KW"/>
</dbReference>
<dbReference type="PRINTS" id="PR00623">
    <property type="entry name" value="HISTONEH4"/>
</dbReference>
<dbReference type="InterPro" id="IPR001951">
    <property type="entry name" value="Histone_H4"/>
</dbReference>
<accession>A0A016VC87</accession>
<dbReference type="GO" id="GO:0000786">
    <property type="term" value="C:nucleosome"/>
    <property type="evidence" value="ECO:0007669"/>
    <property type="project" value="UniProtKB-KW"/>
</dbReference>
<dbReference type="GO" id="GO:0005634">
    <property type="term" value="C:nucleus"/>
    <property type="evidence" value="ECO:0007669"/>
    <property type="project" value="UniProtKB-SubCell"/>
</dbReference>
<dbReference type="Proteomes" id="UP000024635">
    <property type="component" value="Unassembled WGS sequence"/>
</dbReference>
<dbReference type="STRING" id="53326.A0A016VC87"/>
<evidence type="ECO:0000256" key="2">
    <source>
        <dbReference type="ARBA" id="ARBA00004123"/>
    </source>
</evidence>
<evidence type="ECO:0000313" key="11">
    <source>
        <dbReference type="EMBL" id="EYC24632.1"/>
    </source>
</evidence>
<evidence type="ECO:0000256" key="10">
    <source>
        <dbReference type="SAM" id="MobiDB-lite"/>
    </source>
</evidence>
<evidence type="ECO:0000313" key="12">
    <source>
        <dbReference type="Proteomes" id="UP000024635"/>
    </source>
</evidence>
<reference evidence="12" key="1">
    <citation type="journal article" date="2015" name="Nat. Genet.">
        <title>The genome and transcriptome of the zoonotic hookworm Ancylostoma ceylanicum identify infection-specific gene families.</title>
        <authorList>
            <person name="Schwarz E.M."/>
            <person name="Hu Y."/>
            <person name="Antoshechkin I."/>
            <person name="Miller M.M."/>
            <person name="Sternberg P.W."/>
            <person name="Aroian R.V."/>
        </authorList>
    </citation>
    <scope>NUCLEOTIDE SEQUENCE</scope>
    <source>
        <strain evidence="12">HY135</strain>
    </source>
</reference>
<evidence type="ECO:0000256" key="9">
    <source>
        <dbReference type="ARBA" id="ARBA00023269"/>
    </source>
</evidence>
<dbReference type="OrthoDB" id="5845114at2759"/>
<keyword evidence="6" id="KW-0158">Chromosome</keyword>
<evidence type="ECO:0000256" key="8">
    <source>
        <dbReference type="ARBA" id="ARBA00023242"/>
    </source>
</evidence>
<comment type="caution">
    <text evidence="11">The sequence shown here is derived from an EMBL/GenBank/DDBJ whole genome shotgun (WGS) entry which is preliminary data.</text>
</comment>
<sequence>MVVQLGPVPPLGENGGIAGAHGGTAVVRRIRVDVMDTAKPQEPFSGMVRSIRDLRSQHRLSGQYKNSFLAPLLLHSPSTLTMVASGDLRRASIKRSAEPDRYSLRSRSSTESIERLSTAKSLRTSEKTRVSKQSSTPGRMSTKTMRTSISPRLSAPPLRTSTPKGLIPPYPRTKSKNQQRLRIPKAAIRRIAHKAEVHRLGRGVHEEIVRLLEDFLEGIVADLAILCDYRKRRTVLIDDVHEVLKRYGRRVYGFDVFEFED</sequence>
<name>A0A016VC87_9BILA</name>
<dbReference type="GO" id="GO:0046982">
    <property type="term" value="F:protein heterodimerization activity"/>
    <property type="evidence" value="ECO:0007669"/>
    <property type="project" value="InterPro"/>
</dbReference>
<dbReference type="AlphaFoldDB" id="A0A016VC87"/>
<protein>
    <recommendedName>
        <fullName evidence="5">Histone H4</fullName>
    </recommendedName>
</protein>
<feature type="region of interest" description="Disordered" evidence="10">
    <location>
        <begin position="96"/>
        <end position="179"/>
    </location>
</feature>
<comment type="similarity">
    <text evidence="4">Belongs to the histone H4 family.</text>
</comment>
<evidence type="ECO:0000256" key="3">
    <source>
        <dbReference type="ARBA" id="ARBA00004286"/>
    </source>
</evidence>
<dbReference type="PANTHER" id="PTHR10484">
    <property type="entry name" value="HISTONE H4"/>
    <property type="match status" value="1"/>
</dbReference>
<organism evidence="11 12">
    <name type="scientific">Ancylostoma ceylanicum</name>
    <dbReference type="NCBI Taxonomy" id="53326"/>
    <lineage>
        <taxon>Eukaryota</taxon>
        <taxon>Metazoa</taxon>
        <taxon>Ecdysozoa</taxon>
        <taxon>Nematoda</taxon>
        <taxon>Chromadorea</taxon>
        <taxon>Rhabditida</taxon>
        <taxon>Rhabditina</taxon>
        <taxon>Rhabditomorpha</taxon>
        <taxon>Strongyloidea</taxon>
        <taxon>Ancylostomatidae</taxon>
        <taxon>Ancylostomatinae</taxon>
        <taxon>Ancylostoma</taxon>
    </lineage>
</organism>
<dbReference type="Gene3D" id="1.10.20.10">
    <property type="entry name" value="Histone, subunit A"/>
    <property type="match status" value="1"/>
</dbReference>
<comment type="function">
    <text evidence="1">Core component of nucleosome. Nucleosomes wrap and compact DNA into chromatin, limiting DNA accessibility to the cellular machineries which require DNA as a template. Histones thereby play a central role in transcription regulation, DNA repair, DNA replication and chromosomal stability. DNA accessibility is regulated via a complex set of post-translational modifications of histones, also called histone code, and nucleosome remodeling.</text>
</comment>
<comment type="subcellular location">
    <subcellularLocation>
        <location evidence="3">Chromosome</location>
    </subcellularLocation>
    <subcellularLocation>
        <location evidence="2">Nucleus</location>
    </subcellularLocation>
</comment>
<gene>
    <name evidence="11" type="primary">Acey_s0013.g2017</name>
    <name evidence="11" type="ORF">Y032_0013g2017</name>
</gene>
<dbReference type="InterPro" id="IPR009072">
    <property type="entry name" value="Histone-fold"/>
</dbReference>
<dbReference type="CDD" id="cd22912">
    <property type="entry name" value="HFD_H4"/>
    <property type="match status" value="1"/>
</dbReference>
<keyword evidence="8" id="KW-0539">Nucleus</keyword>
<keyword evidence="7" id="KW-0238">DNA-binding</keyword>
<evidence type="ECO:0000256" key="1">
    <source>
        <dbReference type="ARBA" id="ARBA00002001"/>
    </source>
</evidence>
<dbReference type="EMBL" id="JARK01001349">
    <property type="protein sequence ID" value="EYC24632.1"/>
    <property type="molecule type" value="Genomic_DNA"/>
</dbReference>
<dbReference type="GO" id="GO:0030527">
    <property type="term" value="F:structural constituent of chromatin"/>
    <property type="evidence" value="ECO:0007669"/>
    <property type="project" value="InterPro"/>
</dbReference>
<feature type="compositionally biased region" description="Polar residues" evidence="10">
    <location>
        <begin position="131"/>
        <end position="151"/>
    </location>
</feature>
<proteinExistence type="inferred from homology"/>
<evidence type="ECO:0000256" key="5">
    <source>
        <dbReference type="ARBA" id="ARBA00020836"/>
    </source>
</evidence>
<evidence type="ECO:0000256" key="6">
    <source>
        <dbReference type="ARBA" id="ARBA00022454"/>
    </source>
</evidence>